<name>A0A1Q8ECL9_STRAI</name>
<dbReference type="Gene3D" id="3.40.50.300">
    <property type="entry name" value="P-loop containing nucleotide triphosphate hydrolases"/>
    <property type="match status" value="1"/>
</dbReference>
<reference evidence="2 4" key="3">
    <citation type="submission" date="2018-06" db="EMBL/GenBank/DDBJ databases">
        <authorList>
            <consortium name="Pathogen Informatics"/>
            <person name="Doyle S."/>
        </authorList>
    </citation>
    <scope>NUCLEOTIDE SEQUENCE [LARGE SCALE GENOMIC DNA]</scope>
    <source>
        <strain evidence="2 4">NCTC12957</strain>
    </source>
</reference>
<dbReference type="SUPFAM" id="SSF52540">
    <property type="entry name" value="P-loop containing nucleoside triphosphate hydrolases"/>
    <property type="match status" value="1"/>
</dbReference>
<keyword evidence="1" id="KW-0418">Kinase</keyword>
<reference evidence="3" key="1">
    <citation type="submission" date="2016-12" db="EMBL/GenBank/DDBJ databases">
        <authorList>
            <person name="Gulvik C.A."/>
        </authorList>
    </citation>
    <scope>NUCLEOTIDE SEQUENCE [LARGE SCALE GENOMIC DNA]</scope>
    <source>
        <strain evidence="3">ATCC 51725</strain>
    </source>
</reference>
<reference evidence="1" key="2">
    <citation type="submission" date="2016-12" db="EMBL/GenBank/DDBJ databases">
        <authorList>
            <person name="Song W.-J."/>
            <person name="Kurnit D.M."/>
        </authorList>
    </citation>
    <scope>NUCLEOTIDE SEQUENCE [LARGE SCALE GENOMIC DNA]</scope>
    <source>
        <strain evidence="1">ATCC 51725</strain>
    </source>
</reference>
<dbReference type="Proteomes" id="UP000186437">
    <property type="component" value="Unassembled WGS sequence"/>
</dbReference>
<dbReference type="EMBL" id="UHEN01000001">
    <property type="protein sequence ID" value="SUN07081.1"/>
    <property type="molecule type" value="Genomic_DNA"/>
</dbReference>
<dbReference type="InterPro" id="IPR027417">
    <property type="entry name" value="P-loop_NTPase"/>
</dbReference>
<evidence type="ECO:0000313" key="2">
    <source>
        <dbReference type="EMBL" id="SUN07081.1"/>
    </source>
</evidence>
<dbReference type="EMBL" id="MSJL01000028">
    <property type="protein sequence ID" value="OLF49539.1"/>
    <property type="molecule type" value="Genomic_DNA"/>
</dbReference>
<gene>
    <name evidence="1" type="ORF">BU200_06800</name>
    <name evidence="2" type="ORF">NCTC12957_00993</name>
</gene>
<keyword evidence="1" id="KW-0808">Transferase</keyword>
<keyword evidence="3" id="KW-1185">Reference proteome</keyword>
<proteinExistence type="predicted"/>
<evidence type="ECO:0000313" key="4">
    <source>
        <dbReference type="Proteomes" id="UP000255213"/>
    </source>
</evidence>
<protein>
    <submittedName>
        <fullName evidence="1">Shikimate kinase</fullName>
    </submittedName>
</protein>
<dbReference type="GO" id="GO:0016301">
    <property type="term" value="F:kinase activity"/>
    <property type="evidence" value="ECO:0007669"/>
    <property type="project" value="UniProtKB-KW"/>
</dbReference>
<accession>A0A1Q8ECL9</accession>
<dbReference type="RefSeq" id="WP_075099465.1">
    <property type="nucleotide sequence ID" value="NZ_MSJL01000028.1"/>
</dbReference>
<dbReference type="AlphaFoldDB" id="A0A1Q8ECL9"/>
<dbReference type="Proteomes" id="UP000255213">
    <property type="component" value="Unassembled WGS sequence"/>
</dbReference>
<evidence type="ECO:0000313" key="3">
    <source>
        <dbReference type="Proteomes" id="UP000186437"/>
    </source>
</evidence>
<evidence type="ECO:0000313" key="1">
    <source>
        <dbReference type="EMBL" id="OLF49539.1"/>
    </source>
</evidence>
<organism evidence="1 3">
    <name type="scientific">Streptococcus acidominimus</name>
    <dbReference type="NCBI Taxonomy" id="1326"/>
    <lineage>
        <taxon>Bacteria</taxon>
        <taxon>Bacillati</taxon>
        <taxon>Bacillota</taxon>
        <taxon>Bacilli</taxon>
        <taxon>Lactobacillales</taxon>
        <taxon>Streptococcaceae</taxon>
        <taxon>Streptococcus</taxon>
    </lineage>
</organism>
<sequence>MNLVIIGAQASGKMTIGQEIEKRRDMTLFHNHDSIDFVLRFMEWGDRATDLIRKIRMDFFEAFAKSGKSLIFTVVIDFNDRNDLDFLRDIQDVFHTFGREVLFVELETDVEERLRRNRTEHRMNCKPIKRNVDWSEHDILSTAETAQFNPKQAPDFLKYYYQLNNTALLAQEAAQLILRKVEELEVE</sequence>
<dbReference type="OrthoDB" id="193997at2"/>